<gene>
    <name evidence="5" type="ORF">MFU01_27050</name>
    <name evidence="6" type="ORF">SAMN05443572_101316</name>
</gene>
<keyword evidence="7" id="KW-1185">Reference proteome</keyword>
<dbReference type="InterPro" id="IPR051052">
    <property type="entry name" value="Diverse_substrate_MTase"/>
</dbReference>
<dbReference type="Gene3D" id="3.40.50.150">
    <property type="entry name" value="Vaccinia Virus protein VP39"/>
    <property type="match status" value="1"/>
</dbReference>
<organism evidence="5 8">
    <name type="scientific">Myxococcus fulvus</name>
    <dbReference type="NCBI Taxonomy" id="33"/>
    <lineage>
        <taxon>Bacteria</taxon>
        <taxon>Pseudomonadati</taxon>
        <taxon>Myxococcota</taxon>
        <taxon>Myxococcia</taxon>
        <taxon>Myxococcales</taxon>
        <taxon>Cystobacterineae</taxon>
        <taxon>Myxococcaceae</taxon>
        <taxon>Myxococcus</taxon>
    </lineage>
</organism>
<dbReference type="EMBL" id="FOIB01000001">
    <property type="protein sequence ID" value="SES83484.1"/>
    <property type="molecule type" value="Genomic_DNA"/>
</dbReference>
<dbReference type="PANTHER" id="PTHR44942">
    <property type="entry name" value="METHYLTRANSF_11 DOMAIN-CONTAINING PROTEIN"/>
    <property type="match status" value="1"/>
</dbReference>
<reference evidence="6 7" key="1">
    <citation type="submission" date="2016-10" db="EMBL/GenBank/DDBJ databases">
        <authorList>
            <person name="Varghese N."/>
            <person name="Submissions S."/>
        </authorList>
    </citation>
    <scope>NUCLEOTIDE SEQUENCE [LARGE SCALE GENOMIC DNA]</scope>
    <source>
        <strain evidence="6 7">DSM 16525</strain>
    </source>
</reference>
<dbReference type="PANTHER" id="PTHR44942:SF4">
    <property type="entry name" value="METHYLTRANSFERASE TYPE 11 DOMAIN-CONTAINING PROTEIN"/>
    <property type="match status" value="1"/>
</dbReference>
<dbReference type="Pfam" id="PF08241">
    <property type="entry name" value="Methyltransf_11"/>
    <property type="match status" value="1"/>
</dbReference>
<evidence type="ECO:0000259" key="4">
    <source>
        <dbReference type="Pfam" id="PF08241"/>
    </source>
</evidence>
<dbReference type="InterPro" id="IPR013216">
    <property type="entry name" value="Methyltransf_11"/>
</dbReference>
<dbReference type="OrthoDB" id="9797252at2"/>
<keyword evidence="3 5" id="KW-0808">Transferase</keyword>
<keyword evidence="2 5" id="KW-0489">Methyltransferase</keyword>
<sequence length="260" mass="28179">MPSVVDFGRTSSDYSKHRQGFPDAFFTRLAREGVLRSGLRAVDVGSGTGTVARGLARHGCAVTATDISANMLSAARQLASDAALSMDFREASAESTGLPANAFDLVTAGQCWHWFDRPAAAREALRLLAPGGRLVIAHLDWLQLPGNVVEATEALMSAFNPDPPDHARFGCGVGLYPQWLRDVTDAGFTPLETFSFDVLLPYTHESWRGRCRASALVAATLPPADVERFDAAHARLLSERFPHDVLDIPHRVFALLATRP</sequence>
<dbReference type="SUPFAM" id="SSF53335">
    <property type="entry name" value="S-adenosyl-L-methionine-dependent methyltransferases"/>
    <property type="match status" value="1"/>
</dbReference>
<evidence type="ECO:0000313" key="7">
    <source>
        <dbReference type="Proteomes" id="UP000183760"/>
    </source>
</evidence>
<dbReference type="GO" id="GO:0008757">
    <property type="term" value="F:S-adenosylmethionine-dependent methyltransferase activity"/>
    <property type="evidence" value="ECO:0007669"/>
    <property type="project" value="InterPro"/>
</dbReference>
<evidence type="ECO:0000256" key="3">
    <source>
        <dbReference type="ARBA" id="ARBA00022679"/>
    </source>
</evidence>
<comment type="caution">
    <text evidence="5">The sequence shown here is derived from an EMBL/GenBank/DDBJ whole genome shotgun (WGS) entry which is preliminary data.</text>
</comment>
<dbReference type="STRING" id="1334629.MFUL124B02_02465"/>
<feature type="domain" description="Methyltransferase type 11" evidence="4">
    <location>
        <begin position="42"/>
        <end position="136"/>
    </location>
</feature>
<dbReference type="Proteomes" id="UP000321514">
    <property type="component" value="Unassembled WGS sequence"/>
</dbReference>
<dbReference type="EMBL" id="BJXR01000025">
    <property type="protein sequence ID" value="GEN07668.1"/>
    <property type="molecule type" value="Genomic_DNA"/>
</dbReference>
<dbReference type="Proteomes" id="UP000183760">
    <property type="component" value="Unassembled WGS sequence"/>
</dbReference>
<evidence type="ECO:0000256" key="1">
    <source>
        <dbReference type="ARBA" id="ARBA00008361"/>
    </source>
</evidence>
<dbReference type="CDD" id="cd02440">
    <property type="entry name" value="AdoMet_MTases"/>
    <property type="match status" value="1"/>
</dbReference>
<evidence type="ECO:0000313" key="5">
    <source>
        <dbReference type="EMBL" id="GEN07668.1"/>
    </source>
</evidence>
<protein>
    <submittedName>
        <fullName evidence="6">Methyltransferase domain-containing protein</fullName>
    </submittedName>
    <submittedName>
        <fullName evidence="5">Methyltransferase type 11</fullName>
    </submittedName>
</protein>
<evidence type="ECO:0000313" key="6">
    <source>
        <dbReference type="EMBL" id="SES83484.1"/>
    </source>
</evidence>
<comment type="similarity">
    <text evidence="1">Belongs to the methyltransferase superfamily.</text>
</comment>
<evidence type="ECO:0000313" key="8">
    <source>
        <dbReference type="Proteomes" id="UP000321514"/>
    </source>
</evidence>
<accession>A0A511T2U8</accession>
<name>A0A511T2U8_MYXFU</name>
<reference evidence="5 8" key="2">
    <citation type="submission" date="2019-07" db="EMBL/GenBank/DDBJ databases">
        <title>Whole genome shotgun sequence of Myxococcus fulvus NBRC 100333.</title>
        <authorList>
            <person name="Hosoyama A."/>
            <person name="Uohara A."/>
            <person name="Ohji S."/>
            <person name="Ichikawa N."/>
        </authorList>
    </citation>
    <scope>NUCLEOTIDE SEQUENCE [LARGE SCALE GENOMIC DNA]</scope>
    <source>
        <strain evidence="5 8">NBRC 100333</strain>
    </source>
</reference>
<dbReference type="InterPro" id="IPR029063">
    <property type="entry name" value="SAM-dependent_MTases_sf"/>
</dbReference>
<dbReference type="AlphaFoldDB" id="A0A511T2U8"/>
<proteinExistence type="inferred from homology"/>
<dbReference type="RefSeq" id="WP_074948537.1">
    <property type="nucleotide sequence ID" value="NZ_BJXR01000025.1"/>
</dbReference>
<evidence type="ECO:0000256" key="2">
    <source>
        <dbReference type="ARBA" id="ARBA00022603"/>
    </source>
</evidence>
<dbReference type="GO" id="GO:0032259">
    <property type="term" value="P:methylation"/>
    <property type="evidence" value="ECO:0007669"/>
    <property type="project" value="UniProtKB-KW"/>
</dbReference>